<organism evidence="1 2">
    <name type="scientific">Galdieria yellowstonensis</name>
    <dbReference type="NCBI Taxonomy" id="3028027"/>
    <lineage>
        <taxon>Eukaryota</taxon>
        <taxon>Rhodophyta</taxon>
        <taxon>Bangiophyceae</taxon>
        <taxon>Galdieriales</taxon>
        <taxon>Galdieriaceae</taxon>
        <taxon>Galdieria</taxon>
    </lineage>
</organism>
<proteinExistence type="predicted"/>
<protein>
    <recommendedName>
        <fullName evidence="3">Zinc-finger domain-containing protein</fullName>
    </recommendedName>
</protein>
<keyword evidence="2" id="KW-1185">Reference proteome</keyword>
<evidence type="ECO:0000313" key="2">
    <source>
        <dbReference type="Proteomes" id="UP001300502"/>
    </source>
</evidence>
<dbReference type="AlphaFoldDB" id="A0AAV9I983"/>
<dbReference type="EMBL" id="JANCYU010000020">
    <property type="protein sequence ID" value="KAK4523892.1"/>
    <property type="molecule type" value="Genomic_DNA"/>
</dbReference>
<gene>
    <name evidence="1" type="ORF">GAYE_SCF00G1789</name>
</gene>
<comment type="caution">
    <text evidence="1">The sequence shown here is derived from an EMBL/GenBank/DDBJ whole genome shotgun (WGS) entry which is preliminary data.</text>
</comment>
<sequence length="407" mass="45692">MVLFEFDEEDLLSADDTIFNVGRSGDEWWKELSWEESNLFRVASEQSLSGLASTSGIAEFDSRKLFSGVPKKEFKEGGETTVIDYLSNEFYPTSAPRISEPCASSSYSHAMPPTEASLNSCLKTDVQGRKHYHGLYALDMVEKGFNLSPPAGLWTHATHPRIPEQDNFLYAGTFTGSNRQTTEETLVATPLDSREFSSMILNPPLLSSPPSKRLKSAKSLSPVLSSVGTSKLSTVPSSSSCESSQKGFSAAEADSNLGSLSVYSDPMNYFGKNRKFRVPDPILSPSLESQIKRRPQKKKQYSRASPAKFCHLCARAASKNIRMVVCSNIRIGMCLKVTCEKCFRQNSWNFEEAFENPDSWICTHCRGSCPYRAQCSIYQRTNHRRRVSRFLMKKQKELNDEYVETRS</sequence>
<name>A0AAV9I983_9RHOD</name>
<reference evidence="1 2" key="1">
    <citation type="submission" date="2022-07" db="EMBL/GenBank/DDBJ databases">
        <title>Genome-wide signatures of adaptation to extreme environments.</title>
        <authorList>
            <person name="Cho C.H."/>
            <person name="Yoon H.S."/>
        </authorList>
    </citation>
    <scope>NUCLEOTIDE SEQUENCE [LARGE SCALE GENOMIC DNA]</scope>
    <source>
        <strain evidence="1 2">108.79 E11</strain>
    </source>
</reference>
<evidence type="ECO:0008006" key="3">
    <source>
        <dbReference type="Google" id="ProtNLM"/>
    </source>
</evidence>
<accession>A0AAV9I983</accession>
<evidence type="ECO:0000313" key="1">
    <source>
        <dbReference type="EMBL" id="KAK4523892.1"/>
    </source>
</evidence>
<dbReference type="Proteomes" id="UP001300502">
    <property type="component" value="Unassembled WGS sequence"/>
</dbReference>